<gene>
    <name evidence="1" type="ORF">INF20_06720</name>
</gene>
<dbReference type="InterPro" id="IPR007325">
    <property type="entry name" value="KFase/CYL"/>
</dbReference>
<reference evidence="1 2" key="1">
    <citation type="submission" date="2020-10" db="EMBL/GenBank/DDBJ databases">
        <title>ChiBAC.</title>
        <authorList>
            <person name="Zenner C."/>
            <person name="Hitch T.C.A."/>
            <person name="Clavel T."/>
        </authorList>
    </citation>
    <scope>NUCLEOTIDE SEQUENCE [LARGE SCALE GENOMIC DNA]</scope>
    <source>
        <strain evidence="1 2">DSM 108706</strain>
    </source>
</reference>
<dbReference type="PANTHER" id="PTHR31118">
    <property type="entry name" value="CYCLASE-LIKE PROTEIN 2"/>
    <property type="match status" value="1"/>
</dbReference>
<dbReference type="Gene3D" id="3.50.30.50">
    <property type="entry name" value="Putative cyclase"/>
    <property type="match status" value="1"/>
</dbReference>
<dbReference type="RefSeq" id="WP_226385609.1">
    <property type="nucleotide sequence ID" value="NZ_JADCKA010000012.1"/>
</dbReference>
<dbReference type="InterPro" id="IPR037175">
    <property type="entry name" value="KFase_sf"/>
</dbReference>
<evidence type="ECO:0000313" key="2">
    <source>
        <dbReference type="Proteomes" id="UP001516588"/>
    </source>
</evidence>
<dbReference type="Pfam" id="PF04199">
    <property type="entry name" value="Cyclase"/>
    <property type="match status" value="1"/>
</dbReference>
<evidence type="ECO:0000313" key="1">
    <source>
        <dbReference type="EMBL" id="MBE5035963.1"/>
    </source>
</evidence>
<dbReference type="PANTHER" id="PTHR31118:SF12">
    <property type="entry name" value="CYCLASE-LIKE PROTEIN 2"/>
    <property type="match status" value="1"/>
</dbReference>
<proteinExistence type="predicted"/>
<dbReference type="Proteomes" id="UP001516588">
    <property type="component" value="Unassembled WGS sequence"/>
</dbReference>
<protein>
    <submittedName>
        <fullName evidence="1">Cyclase family protein</fullName>
    </submittedName>
</protein>
<name>A0ABR9QYK8_9FIRM</name>
<accession>A0ABR9QYK8</accession>
<dbReference type="SUPFAM" id="SSF102198">
    <property type="entry name" value="Putative cyclase"/>
    <property type="match status" value="1"/>
</dbReference>
<sequence>MKNVLWDQVNQWQKEMKWVDLTREMSPETAHWSGFKPMEVETIFTLADGFYVNKYTTVSQYGTHIDAPIHFIEGGRYLNEIEPIEMVCPLCVIDKSDKVKDNVDYALTVDDIKEWEAEHGQIPENAFVAFKSDWSKRPDSELDNVDADGNKHYPGWSVAAVDFLVEERNVRAIGHETSDTDPAVVAASEGFLAEIAILKHDRYQVELMINLSEVPPTGGIIFVMAPKVKDGPGFPVRCIAVCPK</sequence>
<organism evidence="1 2">
    <name type="scientific">Gallibacter intestinalis</name>
    <dbReference type="NCBI Taxonomy" id="2779356"/>
    <lineage>
        <taxon>Bacteria</taxon>
        <taxon>Bacillati</taxon>
        <taxon>Bacillota</taxon>
        <taxon>Clostridia</taxon>
        <taxon>Eubacteriales</taxon>
        <taxon>Eubacteriaceae</taxon>
        <taxon>Gallibacter</taxon>
    </lineage>
</organism>
<dbReference type="EMBL" id="JADCKA010000012">
    <property type="protein sequence ID" value="MBE5035963.1"/>
    <property type="molecule type" value="Genomic_DNA"/>
</dbReference>
<comment type="caution">
    <text evidence="1">The sequence shown here is derived from an EMBL/GenBank/DDBJ whole genome shotgun (WGS) entry which is preliminary data.</text>
</comment>
<keyword evidence="2" id="KW-1185">Reference proteome</keyword>